<evidence type="ECO:0000259" key="3">
    <source>
        <dbReference type="Pfam" id="PF13649"/>
    </source>
</evidence>
<dbReference type="Pfam" id="PF13649">
    <property type="entry name" value="Methyltransf_25"/>
    <property type="match status" value="1"/>
</dbReference>
<dbReference type="OrthoDB" id="9786503at2"/>
<dbReference type="GO" id="GO:0008168">
    <property type="term" value="F:methyltransferase activity"/>
    <property type="evidence" value="ECO:0007669"/>
    <property type="project" value="UniProtKB-KW"/>
</dbReference>
<dbReference type="SUPFAM" id="SSF53335">
    <property type="entry name" value="S-adenosyl-L-methionine-dependent methyltransferases"/>
    <property type="match status" value="1"/>
</dbReference>
<protein>
    <submittedName>
        <fullName evidence="4">16S rRNA methyltransferase</fullName>
    </submittedName>
</protein>
<proteinExistence type="predicted"/>
<dbReference type="Proteomes" id="UP000218598">
    <property type="component" value="Unassembled WGS sequence"/>
</dbReference>
<evidence type="ECO:0000313" key="4">
    <source>
        <dbReference type="EMBL" id="PCC38501.1"/>
    </source>
</evidence>
<organism evidence="4 5">
    <name type="scientific">Brachybacterium alimentarium</name>
    <dbReference type="NCBI Taxonomy" id="47845"/>
    <lineage>
        <taxon>Bacteria</taxon>
        <taxon>Bacillati</taxon>
        <taxon>Actinomycetota</taxon>
        <taxon>Actinomycetes</taxon>
        <taxon>Micrococcales</taxon>
        <taxon>Dermabacteraceae</taxon>
        <taxon>Brachybacterium</taxon>
    </lineage>
</organism>
<dbReference type="Gene3D" id="3.40.50.150">
    <property type="entry name" value="Vaccinia Virus protein VP39"/>
    <property type="match status" value="1"/>
</dbReference>
<accession>A0A2A3YGW1</accession>
<dbReference type="AlphaFoldDB" id="A0A2A3YGW1"/>
<evidence type="ECO:0000256" key="1">
    <source>
        <dbReference type="ARBA" id="ARBA00022679"/>
    </source>
</evidence>
<comment type="caution">
    <text evidence="4">The sequence shown here is derived from an EMBL/GenBank/DDBJ whole genome shotgun (WGS) entry which is preliminary data.</text>
</comment>
<name>A0A2A3YGW1_9MICO</name>
<reference evidence="4 5" key="1">
    <citation type="journal article" date="2017" name="Elife">
        <title>Extensive horizontal gene transfer in cheese-associated bacteria.</title>
        <authorList>
            <person name="Bonham K.S."/>
            <person name="Wolfe B.E."/>
            <person name="Dutton R.J."/>
        </authorList>
    </citation>
    <scope>NUCLEOTIDE SEQUENCE [LARGE SCALE GENOMIC DNA]</scope>
    <source>
        <strain evidence="4 5">341_9</strain>
    </source>
</reference>
<dbReference type="InterPro" id="IPR029063">
    <property type="entry name" value="SAM-dependent_MTases_sf"/>
</dbReference>
<dbReference type="PANTHER" id="PTHR43861">
    <property type="entry name" value="TRANS-ACONITATE 2-METHYLTRANSFERASE-RELATED"/>
    <property type="match status" value="1"/>
</dbReference>
<evidence type="ECO:0000313" key="5">
    <source>
        <dbReference type="Proteomes" id="UP000218598"/>
    </source>
</evidence>
<keyword evidence="4" id="KW-0489">Methyltransferase</keyword>
<dbReference type="CDD" id="cd02440">
    <property type="entry name" value="AdoMet_MTases"/>
    <property type="match status" value="1"/>
</dbReference>
<dbReference type="GO" id="GO:0032259">
    <property type="term" value="P:methylation"/>
    <property type="evidence" value="ECO:0007669"/>
    <property type="project" value="UniProtKB-KW"/>
</dbReference>
<dbReference type="EMBL" id="NRGR01000022">
    <property type="protein sequence ID" value="PCC38501.1"/>
    <property type="molecule type" value="Genomic_DNA"/>
</dbReference>
<sequence>MTHQHQHQHSTAHDHAPAEPGLSPAEHWEQRYAGDDRVWSGRVNATLAVVVGSFAPGTSIDLGCGEGGDVLWLAEHGWQATGLDISETAVGRARTEAAARGLHGATFTAADLSAWQPEPASTDLVTASFFQSDVELDRRAILRRAASALREGGHLVVISHAAPPSWADDHRGDMVGASEQVKQLALPAEDWATEVAEDRRRPATGPNGEHGEHLDAVVVLRRRR</sequence>
<feature type="domain" description="Methyltransferase" evidence="3">
    <location>
        <begin position="61"/>
        <end position="153"/>
    </location>
</feature>
<feature type="compositionally biased region" description="Basic residues" evidence="2">
    <location>
        <begin position="1"/>
        <end position="10"/>
    </location>
</feature>
<dbReference type="InterPro" id="IPR041698">
    <property type="entry name" value="Methyltransf_25"/>
</dbReference>
<evidence type="ECO:0000256" key="2">
    <source>
        <dbReference type="SAM" id="MobiDB-lite"/>
    </source>
</evidence>
<dbReference type="RefSeq" id="WP_096197531.1">
    <property type="nucleotide sequence ID" value="NZ_JBQQGT010000044.1"/>
</dbReference>
<gene>
    <name evidence="4" type="ORF">CIK66_13735</name>
</gene>
<keyword evidence="5" id="KW-1185">Reference proteome</keyword>
<feature type="region of interest" description="Disordered" evidence="2">
    <location>
        <begin position="1"/>
        <end position="23"/>
    </location>
</feature>
<keyword evidence="1 4" id="KW-0808">Transferase</keyword>